<proteinExistence type="predicted"/>
<organism evidence="2 3">
    <name type="scientific">Collimonas arenae</name>
    <dbReference type="NCBI Taxonomy" id="279058"/>
    <lineage>
        <taxon>Bacteria</taxon>
        <taxon>Pseudomonadati</taxon>
        <taxon>Pseudomonadota</taxon>
        <taxon>Betaproteobacteria</taxon>
        <taxon>Burkholderiales</taxon>
        <taxon>Oxalobacteraceae</taxon>
        <taxon>Collimonas</taxon>
    </lineage>
</organism>
<keyword evidence="1" id="KW-1133">Transmembrane helix</keyword>
<dbReference type="PATRIC" id="fig|279058.17.peg.156"/>
<keyword evidence="1" id="KW-0812">Transmembrane</keyword>
<evidence type="ECO:0000313" key="3">
    <source>
        <dbReference type="Proteomes" id="UP000071778"/>
    </source>
</evidence>
<sequence length="41" mass="4348">MLLTPWVGAAIAALVLLCVCFSLYVSHTSQPVGEVFTPVVD</sequence>
<dbReference type="RefSeq" id="WP_257722348.1">
    <property type="nucleotide sequence ID" value="NZ_CP013233.1"/>
</dbReference>
<protein>
    <submittedName>
        <fullName evidence="2">Putative membrane protein</fullName>
    </submittedName>
</protein>
<dbReference type="Proteomes" id="UP000071778">
    <property type="component" value="Chromosome"/>
</dbReference>
<keyword evidence="3" id="KW-1185">Reference proteome</keyword>
<reference evidence="2 3" key="1">
    <citation type="submission" date="2015-11" db="EMBL/GenBank/DDBJ databases">
        <title>Exploring the genomic traits of fungus-feeding bacterial genus Collimonas.</title>
        <authorList>
            <person name="Song C."/>
            <person name="Schmidt R."/>
            <person name="de Jager V."/>
            <person name="Krzyzanowska D."/>
            <person name="Jongedijk E."/>
            <person name="Cankar K."/>
            <person name="Beekwilder J."/>
            <person name="van Veen A."/>
            <person name="de Boer W."/>
            <person name="van Veen J.A."/>
            <person name="Garbeva P."/>
        </authorList>
    </citation>
    <scope>NUCLEOTIDE SEQUENCE [LARGE SCALE GENOMIC DNA]</scope>
    <source>
        <strain evidence="2 3">Ter282</strain>
    </source>
</reference>
<gene>
    <name evidence="2" type="ORF">CAter282_0139</name>
</gene>
<dbReference type="EMBL" id="CP013235">
    <property type="protein sequence ID" value="AMP07963.1"/>
    <property type="molecule type" value="Genomic_DNA"/>
</dbReference>
<evidence type="ECO:0000256" key="1">
    <source>
        <dbReference type="SAM" id="Phobius"/>
    </source>
</evidence>
<name>A0A127PJW6_9BURK</name>
<dbReference type="AlphaFoldDB" id="A0A127PJW6"/>
<accession>A0A127PJW6</accession>
<evidence type="ECO:0000313" key="2">
    <source>
        <dbReference type="EMBL" id="AMP07963.1"/>
    </source>
</evidence>
<feature type="transmembrane region" description="Helical" evidence="1">
    <location>
        <begin position="6"/>
        <end position="25"/>
    </location>
</feature>
<keyword evidence="1" id="KW-0472">Membrane</keyword>